<dbReference type="EMBL" id="JACHJB010000002">
    <property type="protein sequence ID" value="MBB6347004.1"/>
    <property type="molecule type" value="Genomic_DNA"/>
</dbReference>
<dbReference type="InterPro" id="IPR016032">
    <property type="entry name" value="Sig_transdc_resp-reg_C-effctor"/>
</dbReference>
<protein>
    <submittedName>
        <fullName evidence="2">Non-specific serine/threonine protein kinase</fullName>
        <ecNumber evidence="2">2.7.11.1</ecNumber>
    </submittedName>
</protein>
<dbReference type="PRINTS" id="PR00364">
    <property type="entry name" value="DISEASERSIST"/>
</dbReference>
<keyword evidence="2" id="KW-0418">Kinase</keyword>
<dbReference type="GO" id="GO:0004674">
    <property type="term" value="F:protein serine/threonine kinase activity"/>
    <property type="evidence" value="ECO:0007669"/>
    <property type="project" value="UniProtKB-KW"/>
</dbReference>
<evidence type="ECO:0000313" key="3">
    <source>
        <dbReference type="Proteomes" id="UP000583800"/>
    </source>
</evidence>
<reference evidence="2 3" key="1">
    <citation type="submission" date="2020-08" db="EMBL/GenBank/DDBJ databases">
        <title>Sequencing the genomes of 1000 actinobacteria strains.</title>
        <authorList>
            <person name="Klenk H.-P."/>
        </authorList>
    </citation>
    <scope>NUCLEOTIDE SEQUENCE [LARGE SCALE GENOMIC DNA]</scope>
    <source>
        <strain evidence="2 3">DSM 45913</strain>
    </source>
</reference>
<evidence type="ECO:0000313" key="2">
    <source>
        <dbReference type="EMBL" id="MBB6347004.1"/>
    </source>
</evidence>
<dbReference type="PANTHER" id="PTHR47691">
    <property type="entry name" value="REGULATOR-RELATED"/>
    <property type="match status" value="1"/>
</dbReference>
<dbReference type="Gene3D" id="1.10.10.10">
    <property type="entry name" value="Winged helix-like DNA-binding domain superfamily/Winged helix DNA-binding domain"/>
    <property type="match status" value="1"/>
</dbReference>
<dbReference type="SUPFAM" id="SSF48452">
    <property type="entry name" value="TPR-like"/>
    <property type="match status" value="1"/>
</dbReference>
<dbReference type="AlphaFoldDB" id="A0A7X0C1V6"/>
<dbReference type="InterPro" id="IPR000792">
    <property type="entry name" value="Tscrpt_reg_LuxR_C"/>
</dbReference>
<dbReference type="GO" id="GO:0006355">
    <property type="term" value="P:regulation of DNA-templated transcription"/>
    <property type="evidence" value="ECO:0007669"/>
    <property type="project" value="InterPro"/>
</dbReference>
<dbReference type="Gene3D" id="3.40.50.300">
    <property type="entry name" value="P-loop containing nucleotide triphosphate hydrolases"/>
    <property type="match status" value="1"/>
</dbReference>
<dbReference type="PRINTS" id="PR00038">
    <property type="entry name" value="HTHLUXR"/>
</dbReference>
<dbReference type="Pfam" id="PF00196">
    <property type="entry name" value="GerE"/>
    <property type="match status" value="1"/>
</dbReference>
<dbReference type="RefSeq" id="WP_185085031.1">
    <property type="nucleotide sequence ID" value="NZ_JACHJB010000002.1"/>
</dbReference>
<feature type="domain" description="HTH luxR-type" evidence="1">
    <location>
        <begin position="713"/>
        <end position="778"/>
    </location>
</feature>
<accession>A0A7X0C1V6</accession>
<dbReference type="SUPFAM" id="SSF52540">
    <property type="entry name" value="P-loop containing nucleoside triphosphate hydrolases"/>
    <property type="match status" value="1"/>
</dbReference>
<keyword evidence="3" id="KW-1185">Reference proteome</keyword>
<dbReference type="CDD" id="cd06170">
    <property type="entry name" value="LuxR_C_like"/>
    <property type="match status" value="1"/>
</dbReference>
<dbReference type="InterPro" id="IPR036388">
    <property type="entry name" value="WH-like_DNA-bd_sf"/>
</dbReference>
<keyword evidence="2" id="KW-0808">Transferase</keyword>
<dbReference type="PANTHER" id="PTHR47691:SF3">
    <property type="entry name" value="HTH-TYPE TRANSCRIPTIONAL REGULATOR RV0890C-RELATED"/>
    <property type="match status" value="1"/>
</dbReference>
<dbReference type="InterPro" id="IPR011990">
    <property type="entry name" value="TPR-like_helical_dom_sf"/>
</dbReference>
<keyword evidence="2" id="KW-0723">Serine/threonine-protein kinase</keyword>
<name>A0A7X0C1V6_9ACTN</name>
<dbReference type="GO" id="GO:0003677">
    <property type="term" value="F:DNA binding"/>
    <property type="evidence" value="ECO:0007669"/>
    <property type="project" value="InterPro"/>
</dbReference>
<dbReference type="Proteomes" id="UP000583800">
    <property type="component" value="Unassembled WGS sequence"/>
</dbReference>
<dbReference type="EC" id="2.7.11.1" evidence="2"/>
<dbReference type="InterPro" id="IPR049945">
    <property type="entry name" value="AAA_22"/>
</dbReference>
<gene>
    <name evidence="2" type="ORF">FHU36_003549</name>
</gene>
<organism evidence="2 3">
    <name type="scientific">Nonomuraea muscovyensis</name>
    <dbReference type="NCBI Taxonomy" id="1124761"/>
    <lineage>
        <taxon>Bacteria</taxon>
        <taxon>Bacillati</taxon>
        <taxon>Actinomycetota</taxon>
        <taxon>Actinomycetes</taxon>
        <taxon>Streptosporangiales</taxon>
        <taxon>Streptosporangiaceae</taxon>
        <taxon>Nonomuraea</taxon>
    </lineage>
</organism>
<evidence type="ECO:0000259" key="1">
    <source>
        <dbReference type="PROSITE" id="PS50043"/>
    </source>
</evidence>
<dbReference type="Pfam" id="PF13401">
    <property type="entry name" value="AAA_22"/>
    <property type="match status" value="1"/>
</dbReference>
<dbReference type="PROSITE" id="PS50043">
    <property type="entry name" value="HTH_LUXR_2"/>
    <property type="match status" value="1"/>
</dbReference>
<sequence>MVAEQLTPNLPAETGEIIGRKREIGAIKSLLSTTRLLTLTGPAGVGKTRLATHVAAHVQRDFPDGVWLVELASLQDEQLLAVAVAEALGLQEEMPQPSTESMIDYLRTKQMLLVLDNCEHLVDACALLASTLLSAAPKVRLLATSREALGVPDETPFIVPPLSFPGPDDQVTRSDVLRYDALALLAERAKNIAPEVDITSQPVAAARLCRLLDGIPLAIELAAVWLRVLSLDQIINRLGHRLHFLTRGYRTALPRHQTLRAAVEWSFELCSAQEQIMWERLSVFAGGFDLPAAEEVCSAAPLTREDVLPLLAALTEKSIVTRETCGTRPRYRILETLRQYGQDRLNKSEATPATQRRHAEYYQGLAERNRAGWFGSNQVECFTTVVPEMPNLRAALDHCLGEDLRTEEAIRIFTSLEGYWSFFGGPSEARHWIDRLLQCRQITGQERFSVLTVGTFFALMQGRIDTARPLLEECRLLADGCDRQGPKAITRFLSGRLTLMEGDYQDAVGLLERALDWYEHNTGEITEDGVLRDAFLPAFYLALSAIFAGDPRAGSWVARCREIAEAAGSPGEIALATWAAGIGCWAAGDLTQAASLFRSSLRLERSAGYRYSPAWFVETLAWVAAAQGRDVPAARLIGAADMMRRLLEVSLAGFRPYDDAHRATESLLRARLGEKDYRKAVDEGASLDFNEAIGYALQEPPEPGSAPLAAPAPALSQPVLTPREVQVAALVAEGMRNRDIAARLVISQRTAEGHVKHILDKLGFTSRAQIAAWYVNRFTPSPEG</sequence>
<dbReference type="Gene3D" id="1.25.40.10">
    <property type="entry name" value="Tetratricopeptide repeat domain"/>
    <property type="match status" value="1"/>
</dbReference>
<dbReference type="InterPro" id="IPR027417">
    <property type="entry name" value="P-loop_NTPase"/>
</dbReference>
<dbReference type="GO" id="GO:0016887">
    <property type="term" value="F:ATP hydrolysis activity"/>
    <property type="evidence" value="ECO:0007669"/>
    <property type="project" value="InterPro"/>
</dbReference>
<proteinExistence type="predicted"/>
<dbReference type="SMART" id="SM00421">
    <property type="entry name" value="HTH_LUXR"/>
    <property type="match status" value="1"/>
</dbReference>
<dbReference type="SUPFAM" id="SSF46894">
    <property type="entry name" value="C-terminal effector domain of the bipartite response regulators"/>
    <property type="match status" value="1"/>
</dbReference>
<comment type="caution">
    <text evidence="2">The sequence shown here is derived from an EMBL/GenBank/DDBJ whole genome shotgun (WGS) entry which is preliminary data.</text>
</comment>